<accession>A0AAW8RRQ8</accession>
<sequence length="55" mass="6241">MSNTKYLLKKLEISVQFVKEQIETGIEETEMVQQELIKIIGEAVQLSDAISEEAD</sequence>
<reference evidence="1" key="1">
    <citation type="submission" date="2023-03" db="EMBL/GenBank/DDBJ databases">
        <authorList>
            <person name="Shen W."/>
            <person name="Cai J."/>
        </authorList>
    </citation>
    <scope>NUCLEOTIDE SEQUENCE</scope>
    <source>
        <strain evidence="1">P33-2</strain>
    </source>
</reference>
<protein>
    <submittedName>
        <fullName evidence="1">Uncharacterized protein</fullName>
    </submittedName>
</protein>
<evidence type="ECO:0000313" key="1">
    <source>
        <dbReference type="EMBL" id="MDT2400894.1"/>
    </source>
</evidence>
<evidence type="ECO:0000313" key="2">
    <source>
        <dbReference type="Proteomes" id="UP001260773"/>
    </source>
</evidence>
<comment type="caution">
    <text evidence="1">The sequence shown here is derived from an EMBL/GenBank/DDBJ whole genome shotgun (WGS) entry which is preliminary data.</text>
</comment>
<proteinExistence type="predicted"/>
<dbReference type="AlphaFoldDB" id="A0AAW8RRQ8"/>
<dbReference type="RefSeq" id="WP_221685942.1">
    <property type="nucleotide sequence ID" value="NZ_JARPWH010000001.1"/>
</dbReference>
<gene>
    <name evidence="1" type="ORF">P7D43_00800</name>
</gene>
<organism evidence="1 2">
    <name type="scientific">Enterococcus avium</name>
    <name type="common">Streptococcus avium</name>
    <dbReference type="NCBI Taxonomy" id="33945"/>
    <lineage>
        <taxon>Bacteria</taxon>
        <taxon>Bacillati</taxon>
        <taxon>Bacillota</taxon>
        <taxon>Bacilli</taxon>
        <taxon>Lactobacillales</taxon>
        <taxon>Enterococcaceae</taxon>
        <taxon>Enterococcus</taxon>
    </lineage>
</organism>
<name>A0AAW8RRQ8_ENTAV</name>
<dbReference type="EMBL" id="JARPWH010000001">
    <property type="protein sequence ID" value="MDT2400894.1"/>
    <property type="molecule type" value="Genomic_DNA"/>
</dbReference>
<dbReference type="Proteomes" id="UP001260773">
    <property type="component" value="Unassembled WGS sequence"/>
</dbReference>